<accession>A0A371DB79</accession>
<gene>
    <name evidence="2" type="ORF">OH76DRAFT_513343</name>
</gene>
<feature type="region of interest" description="Disordered" evidence="1">
    <location>
        <begin position="1"/>
        <end position="33"/>
    </location>
</feature>
<reference evidence="2 3" key="1">
    <citation type="journal article" date="2018" name="Biotechnol. Biofuels">
        <title>Integrative visual omics of the white-rot fungus Polyporus brumalis exposes the biotechnological potential of its oxidative enzymes for delignifying raw plant biomass.</title>
        <authorList>
            <person name="Miyauchi S."/>
            <person name="Rancon A."/>
            <person name="Drula E."/>
            <person name="Hage H."/>
            <person name="Chaduli D."/>
            <person name="Favel A."/>
            <person name="Grisel S."/>
            <person name="Henrissat B."/>
            <person name="Herpoel-Gimbert I."/>
            <person name="Ruiz-Duenas F.J."/>
            <person name="Chevret D."/>
            <person name="Hainaut M."/>
            <person name="Lin J."/>
            <person name="Wang M."/>
            <person name="Pangilinan J."/>
            <person name="Lipzen A."/>
            <person name="Lesage-Meessen L."/>
            <person name="Navarro D."/>
            <person name="Riley R."/>
            <person name="Grigoriev I.V."/>
            <person name="Zhou S."/>
            <person name="Raouche S."/>
            <person name="Rosso M.N."/>
        </authorList>
    </citation>
    <scope>NUCLEOTIDE SEQUENCE [LARGE SCALE GENOMIC DNA]</scope>
    <source>
        <strain evidence="2 3">BRFM 1820</strain>
    </source>
</reference>
<name>A0A371DB79_9APHY</name>
<evidence type="ECO:0000313" key="3">
    <source>
        <dbReference type="Proteomes" id="UP000256964"/>
    </source>
</evidence>
<dbReference type="EMBL" id="KZ857403">
    <property type="protein sequence ID" value="RDX49804.1"/>
    <property type="molecule type" value="Genomic_DNA"/>
</dbReference>
<sequence length="325" mass="34833">MLQPLSISENTRPYDSCPRRALPSATTTNGGDALGHLSNAAWRHSVVRAETMSGPGPWARACPGRSPLSALVHRSHRRLLPSIRTSPQRPLGHTTPQSRLTCAPNAPSHVRCLERELPLDPLVILLHPSVSAQCGRVSTQALVYHPKSSLVNCDVDSDRSLQIRLASVFEQWSITRRNSRFALPRPGASLRPTNGTLTCAVLHVQTSSSEQSQLDAGDRYAPAGHAPHACIRSSSSSTRKAYGSESIAPAGTLATAQMTELAIPSPCILHRNGPPTERPLLCPCHALRLASPRPADPHFGRAFSEVEHAADPGSFFLSIASGSPP</sequence>
<evidence type="ECO:0000313" key="2">
    <source>
        <dbReference type="EMBL" id="RDX49804.1"/>
    </source>
</evidence>
<protein>
    <submittedName>
        <fullName evidence="2">Uncharacterized protein</fullName>
    </submittedName>
</protein>
<feature type="compositionally biased region" description="Polar residues" evidence="1">
    <location>
        <begin position="1"/>
        <end position="13"/>
    </location>
</feature>
<dbReference type="AlphaFoldDB" id="A0A371DB79"/>
<keyword evidence="3" id="KW-1185">Reference proteome</keyword>
<dbReference type="Proteomes" id="UP000256964">
    <property type="component" value="Unassembled WGS sequence"/>
</dbReference>
<proteinExistence type="predicted"/>
<organism evidence="2 3">
    <name type="scientific">Lentinus brumalis</name>
    <dbReference type="NCBI Taxonomy" id="2498619"/>
    <lineage>
        <taxon>Eukaryota</taxon>
        <taxon>Fungi</taxon>
        <taxon>Dikarya</taxon>
        <taxon>Basidiomycota</taxon>
        <taxon>Agaricomycotina</taxon>
        <taxon>Agaricomycetes</taxon>
        <taxon>Polyporales</taxon>
        <taxon>Polyporaceae</taxon>
        <taxon>Lentinus</taxon>
    </lineage>
</organism>
<evidence type="ECO:0000256" key="1">
    <source>
        <dbReference type="SAM" id="MobiDB-lite"/>
    </source>
</evidence>